<keyword evidence="2" id="KW-0472">Membrane</keyword>
<evidence type="ECO:0000313" key="3">
    <source>
        <dbReference type="EMBL" id="MBB5034122.1"/>
    </source>
</evidence>
<dbReference type="Proteomes" id="UP000590740">
    <property type="component" value="Unassembled WGS sequence"/>
</dbReference>
<accession>A0A7W7YDN7</accession>
<proteinExistence type="predicted"/>
<dbReference type="AlphaFoldDB" id="A0A7W7YDN7"/>
<sequence length="237" mass="26730">MSADELFDCEEGAKRPRIFWFLVFAVLWASWIIPEANAAYEKASAELQASNAIMRWWNSNEPGKARIWVYIWGFAGLGIVFVVAHFVALLHASVVKSMAEKVSDFKSQRDQKHFEAKMQHLENENQKQTKLSKSAQSKKELVMRLGNIDQFIRVLAHESDSSKRTVALQAAQAELTTINAKLASEEIVAEAVLAPEVQEHAKETSADLSKLGFAEDRLNRDLQRTFKLKDNQPTQAA</sequence>
<feature type="transmembrane region" description="Helical" evidence="2">
    <location>
        <begin position="18"/>
        <end position="34"/>
    </location>
</feature>
<protein>
    <submittedName>
        <fullName evidence="3">Uncharacterized protein</fullName>
    </submittedName>
</protein>
<dbReference type="EMBL" id="JACHIG010000008">
    <property type="protein sequence ID" value="MBB5034122.1"/>
    <property type="molecule type" value="Genomic_DNA"/>
</dbReference>
<comment type="caution">
    <text evidence="3">The sequence shown here is derived from an EMBL/GenBank/DDBJ whole genome shotgun (WGS) entry which is preliminary data.</text>
</comment>
<gene>
    <name evidence="3" type="ORF">HNQ65_003713</name>
</gene>
<evidence type="ECO:0000313" key="4">
    <source>
        <dbReference type="Proteomes" id="UP000590740"/>
    </source>
</evidence>
<keyword evidence="4" id="KW-1185">Reference proteome</keyword>
<keyword evidence="2" id="KW-1133">Transmembrane helix</keyword>
<feature type="transmembrane region" description="Helical" evidence="2">
    <location>
        <begin position="67"/>
        <end position="90"/>
    </location>
</feature>
<keyword evidence="1" id="KW-0175">Coiled coil</keyword>
<keyword evidence="2" id="KW-0812">Transmembrane</keyword>
<evidence type="ECO:0000256" key="2">
    <source>
        <dbReference type="SAM" id="Phobius"/>
    </source>
</evidence>
<feature type="coiled-coil region" evidence="1">
    <location>
        <begin position="111"/>
        <end position="138"/>
    </location>
</feature>
<dbReference type="RefSeq" id="WP_184341618.1">
    <property type="nucleotide sequence ID" value="NZ_JACHIG010000008.1"/>
</dbReference>
<evidence type="ECO:0000256" key="1">
    <source>
        <dbReference type="SAM" id="Coils"/>
    </source>
</evidence>
<organism evidence="3 4">
    <name type="scientific">Prosthecobacter vanneervenii</name>
    <dbReference type="NCBI Taxonomy" id="48466"/>
    <lineage>
        <taxon>Bacteria</taxon>
        <taxon>Pseudomonadati</taxon>
        <taxon>Verrucomicrobiota</taxon>
        <taxon>Verrucomicrobiia</taxon>
        <taxon>Verrucomicrobiales</taxon>
        <taxon>Verrucomicrobiaceae</taxon>
        <taxon>Prosthecobacter</taxon>
    </lineage>
</organism>
<name>A0A7W7YDN7_9BACT</name>
<reference evidence="3 4" key="1">
    <citation type="submission" date="2020-08" db="EMBL/GenBank/DDBJ databases">
        <title>Genomic Encyclopedia of Type Strains, Phase IV (KMG-IV): sequencing the most valuable type-strain genomes for metagenomic binning, comparative biology and taxonomic classification.</title>
        <authorList>
            <person name="Goeker M."/>
        </authorList>
    </citation>
    <scope>NUCLEOTIDE SEQUENCE [LARGE SCALE GENOMIC DNA]</scope>
    <source>
        <strain evidence="3 4">DSM 12252</strain>
    </source>
</reference>